<reference evidence="1 2" key="1">
    <citation type="journal article" date="2019" name="Nat. Ecol. Evol.">
        <title>Megaphylogeny resolves global patterns of mushroom evolution.</title>
        <authorList>
            <person name="Varga T."/>
            <person name="Krizsan K."/>
            <person name="Foldi C."/>
            <person name="Dima B."/>
            <person name="Sanchez-Garcia M."/>
            <person name="Sanchez-Ramirez S."/>
            <person name="Szollosi G.J."/>
            <person name="Szarkandi J.G."/>
            <person name="Papp V."/>
            <person name="Albert L."/>
            <person name="Andreopoulos W."/>
            <person name="Angelini C."/>
            <person name="Antonin V."/>
            <person name="Barry K.W."/>
            <person name="Bougher N.L."/>
            <person name="Buchanan P."/>
            <person name="Buyck B."/>
            <person name="Bense V."/>
            <person name="Catcheside P."/>
            <person name="Chovatia M."/>
            <person name="Cooper J."/>
            <person name="Damon W."/>
            <person name="Desjardin D."/>
            <person name="Finy P."/>
            <person name="Geml J."/>
            <person name="Haridas S."/>
            <person name="Hughes K."/>
            <person name="Justo A."/>
            <person name="Karasinski D."/>
            <person name="Kautmanova I."/>
            <person name="Kiss B."/>
            <person name="Kocsube S."/>
            <person name="Kotiranta H."/>
            <person name="LaButti K.M."/>
            <person name="Lechner B.E."/>
            <person name="Liimatainen K."/>
            <person name="Lipzen A."/>
            <person name="Lukacs Z."/>
            <person name="Mihaltcheva S."/>
            <person name="Morgado L.N."/>
            <person name="Niskanen T."/>
            <person name="Noordeloos M.E."/>
            <person name="Ohm R.A."/>
            <person name="Ortiz-Santana B."/>
            <person name="Ovrebo C."/>
            <person name="Racz N."/>
            <person name="Riley R."/>
            <person name="Savchenko A."/>
            <person name="Shiryaev A."/>
            <person name="Soop K."/>
            <person name="Spirin V."/>
            <person name="Szebenyi C."/>
            <person name="Tomsovsky M."/>
            <person name="Tulloss R.E."/>
            <person name="Uehling J."/>
            <person name="Grigoriev I.V."/>
            <person name="Vagvolgyi C."/>
            <person name="Papp T."/>
            <person name="Martin F.M."/>
            <person name="Miettinen O."/>
            <person name="Hibbett D.S."/>
            <person name="Nagy L.G."/>
        </authorList>
    </citation>
    <scope>NUCLEOTIDE SEQUENCE [LARGE SCALE GENOMIC DNA]</scope>
    <source>
        <strain evidence="1 2">FP101781</strain>
    </source>
</reference>
<protein>
    <submittedName>
        <fullName evidence="1">Uncharacterized protein</fullName>
    </submittedName>
</protein>
<dbReference type="Proteomes" id="UP000298030">
    <property type="component" value="Unassembled WGS sequence"/>
</dbReference>
<name>A0A4Y7U0Z3_COPMI</name>
<evidence type="ECO:0000313" key="2">
    <source>
        <dbReference type="Proteomes" id="UP000298030"/>
    </source>
</evidence>
<dbReference type="EMBL" id="QPFP01000001">
    <property type="protein sequence ID" value="TEB39921.1"/>
    <property type="molecule type" value="Genomic_DNA"/>
</dbReference>
<organism evidence="1 2">
    <name type="scientific">Coprinellus micaceus</name>
    <name type="common">Glistening ink-cap mushroom</name>
    <name type="synonym">Coprinus micaceus</name>
    <dbReference type="NCBI Taxonomy" id="71717"/>
    <lineage>
        <taxon>Eukaryota</taxon>
        <taxon>Fungi</taxon>
        <taxon>Dikarya</taxon>
        <taxon>Basidiomycota</taxon>
        <taxon>Agaricomycotina</taxon>
        <taxon>Agaricomycetes</taxon>
        <taxon>Agaricomycetidae</taxon>
        <taxon>Agaricales</taxon>
        <taxon>Agaricineae</taxon>
        <taxon>Psathyrellaceae</taxon>
        <taxon>Coprinellus</taxon>
    </lineage>
</organism>
<keyword evidence="2" id="KW-1185">Reference proteome</keyword>
<comment type="caution">
    <text evidence="1">The sequence shown here is derived from an EMBL/GenBank/DDBJ whole genome shotgun (WGS) entry which is preliminary data.</text>
</comment>
<dbReference type="AlphaFoldDB" id="A0A4Y7U0Z3"/>
<proteinExistence type="predicted"/>
<gene>
    <name evidence="1" type="ORF">FA13DRAFT_39155</name>
</gene>
<accession>A0A4Y7U0Z3</accession>
<sequence length="121" mass="14010">MLAPSVLRFGSHYYPSFARGLACALQVLWLLFPGRSLHLFSWSPVLLRRPFYLNFLPCCTCRFFFLSLYLSISLRVSIFTSPLLSDPLHARPIIFATSLSERISLSSKLKEWYPTDYSCYD</sequence>
<evidence type="ECO:0000313" key="1">
    <source>
        <dbReference type="EMBL" id="TEB39921.1"/>
    </source>
</evidence>